<evidence type="ECO:0000313" key="14">
    <source>
        <dbReference type="EMBL" id="CAJ1913977.1"/>
    </source>
</evidence>
<dbReference type="SUPFAM" id="SSF81665">
    <property type="entry name" value="Calcium ATPase, transmembrane domain M"/>
    <property type="match status" value="1"/>
</dbReference>
<dbReference type="InterPro" id="IPR023298">
    <property type="entry name" value="ATPase_P-typ_TM_dom_sf"/>
</dbReference>
<name>A0AAD2CD94_9STRA</name>
<protein>
    <recommendedName>
        <fullName evidence="4">diacylglycerol O-acyltransferase</fullName>
        <ecNumber evidence="4">2.3.1.20</ecNumber>
    </recommendedName>
</protein>
<evidence type="ECO:0000256" key="3">
    <source>
        <dbReference type="ARBA" id="ARBA00009010"/>
    </source>
</evidence>
<evidence type="ECO:0000256" key="2">
    <source>
        <dbReference type="ARBA" id="ARBA00005189"/>
    </source>
</evidence>
<keyword evidence="7" id="KW-0256">Endoplasmic reticulum</keyword>
<dbReference type="Proteomes" id="UP001295423">
    <property type="component" value="Unassembled WGS sequence"/>
</dbReference>
<dbReference type="SMART" id="SM00233">
    <property type="entry name" value="PH"/>
    <property type="match status" value="1"/>
</dbReference>
<dbReference type="EC" id="2.3.1.20" evidence="4"/>
<dbReference type="InterPro" id="IPR001849">
    <property type="entry name" value="PH_domain"/>
</dbReference>
<keyword evidence="15" id="KW-1185">Reference proteome</keyword>
<dbReference type="SUPFAM" id="SSF50729">
    <property type="entry name" value="PH domain-like"/>
    <property type="match status" value="1"/>
</dbReference>
<feature type="transmembrane region" description="Helical" evidence="12">
    <location>
        <begin position="560"/>
        <end position="581"/>
    </location>
</feature>
<feature type="transmembrane region" description="Helical" evidence="12">
    <location>
        <begin position="385"/>
        <end position="407"/>
    </location>
</feature>
<keyword evidence="5" id="KW-0808">Transferase</keyword>
<evidence type="ECO:0000256" key="6">
    <source>
        <dbReference type="ARBA" id="ARBA00022692"/>
    </source>
</evidence>
<dbReference type="PANTHER" id="PTHR10408:SF7">
    <property type="entry name" value="DIACYLGLYCEROL O-ACYLTRANSFERASE 1"/>
    <property type="match status" value="1"/>
</dbReference>
<dbReference type="InterPro" id="IPR004299">
    <property type="entry name" value="MBOAT_fam"/>
</dbReference>
<sequence length="767" mass="87880">MTQEVIALKTRAKELEKELGIIHEALSKFGVKDDTTSFSSSSSFQSNISAILPPPSKSGYLFKWQDRTIGFSGSKWALRFIKLDRGRLAYHYSHLENQPRSDISLRGCAVRDEGWKLNRKHTSLVKGKDPPLEESGAYFFVFSIYYRSDSAAAEEEELSTESIVPLFRFSTSSLAEKTQWIQLLSEACAYCETDAFIREESNRNNEEENRRQEQLKMIQDMPQVERGTLAPLFVAPDKKAEERKSGMKRRPSYGKLPKSNLFRTQSKSRNAEKVDVSYAPSKPMHRTSAPSLLSSEARTPNYRGFYNLAMILLIVSNFRIYLNTVRSHGFIFTKLWSNVEGFSFSTWDQFPFLSGIVVLHAFLATAFLIEWLLATRRLSNETIGFVLHQLNAHACFGLSVFIVWNFIDQPAVGGFLLMNAAITWMKLISYAHANQDYRIVSRKDKDAHQRNLAIIDSLDTADIDIEYPSNVTFGNIYYFWLAPTLTYQIAFPKSPRIRPLRVLGLLFRMAITLSIFTFLGAQVVAPNLANLLKDLEAANGRYTYQMIAEYWLKLSISNTYMWLLMFYWYFHLYLNLFAELLRFGDRVFYKDWWNSAEVSAYWRLWNLPVHYWLVRHLYFPCVRRKMSRSVATFLVFLFSAVMHELLISIPFHSLRPWSFLGMMGQMPLVVVTKRLYRKFPGSSIGNIMFWVSFCVVGQPMAILLYTIDFNYEKMQGTLPPVIDGNVANAVACSLSVLGKCLITGFDQATSNAAQSCDAGVQGTCYPG</sequence>
<feature type="region of interest" description="Disordered" evidence="11">
    <location>
        <begin position="239"/>
        <end position="292"/>
    </location>
</feature>
<dbReference type="PROSITE" id="PS50003">
    <property type="entry name" value="PH_DOMAIN"/>
    <property type="match status" value="1"/>
</dbReference>
<comment type="caution">
    <text evidence="14">The sequence shown here is derived from an EMBL/GenBank/DDBJ whole genome shotgun (WGS) entry which is preliminary data.</text>
</comment>
<evidence type="ECO:0000313" key="15">
    <source>
        <dbReference type="Proteomes" id="UP001295423"/>
    </source>
</evidence>
<evidence type="ECO:0000256" key="4">
    <source>
        <dbReference type="ARBA" id="ARBA00013244"/>
    </source>
</evidence>
<evidence type="ECO:0000256" key="11">
    <source>
        <dbReference type="SAM" id="MobiDB-lite"/>
    </source>
</evidence>
<feature type="domain" description="PH" evidence="13">
    <location>
        <begin position="54"/>
        <end position="189"/>
    </location>
</feature>
<dbReference type="Pfam" id="PF03062">
    <property type="entry name" value="MBOAT"/>
    <property type="match status" value="1"/>
</dbReference>
<accession>A0AAD2CD94</accession>
<feature type="transmembrane region" description="Helical" evidence="12">
    <location>
        <begin position="630"/>
        <end position="651"/>
    </location>
</feature>
<feature type="transmembrane region" description="Helical" evidence="12">
    <location>
        <begin position="304"/>
        <end position="322"/>
    </location>
</feature>
<proteinExistence type="inferred from homology"/>
<comment type="pathway">
    <text evidence="2">Lipid metabolism.</text>
</comment>
<dbReference type="GO" id="GO:0019432">
    <property type="term" value="P:triglyceride biosynthetic process"/>
    <property type="evidence" value="ECO:0007669"/>
    <property type="project" value="TreeGrafter"/>
</dbReference>
<organism evidence="14 15">
    <name type="scientific">Cylindrotheca closterium</name>
    <dbReference type="NCBI Taxonomy" id="2856"/>
    <lineage>
        <taxon>Eukaryota</taxon>
        <taxon>Sar</taxon>
        <taxon>Stramenopiles</taxon>
        <taxon>Ochrophyta</taxon>
        <taxon>Bacillariophyta</taxon>
        <taxon>Bacillariophyceae</taxon>
        <taxon>Bacillariophycidae</taxon>
        <taxon>Bacillariales</taxon>
        <taxon>Bacillariaceae</taxon>
        <taxon>Cylindrotheca</taxon>
    </lineage>
</organism>
<keyword evidence="8 12" id="KW-1133">Transmembrane helix</keyword>
<feature type="transmembrane region" description="Helical" evidence="12">
    <location>
        <begin position="352"/>
        <end position="373"/>
    </location>
</feature>
<dbReference type="GO" id="GO:0004144">
    <property type="term" value="F:diacylglycerol O-acyltransferase activity"/>
    <property type="evidence" value="ECO:0007669"/>
    <property type="project" value="UniProtKB-EC"/>
</dbReference>
<evidence type="ECO:0000259" key="13">
    <source>
        <dbReference type="PROSITE" id="PS50003"/>
    </source>
</evidence>
<dbReference type="EMBL" id="CAKOGP040000001">
    <property type="protein sequence ID" value="CAJ1913977.1"/>
    <property type="molecule type" value="Genomic_DNA"/>
</dbReference>
<dbReference type="Gene3D" id="2.30.29.30">
    <property type="entry name" value="Pleckstrin-homology domain (PH domain)/Phosphotyrosine-binding domain (PTB)"/>
    <property type="match status" value="1"/>
</dbReference>
<gene>
    <name evidence="14" type="ORF">CYCCA115_LOCUS673</name>
</gene>
<evidence type="ECO:0000256" key="12">
    <source>
        <dbReference type="SAM" id="Phobius"/>
    </source>
</evidence>
<evidence type="ECO:0000256" key="9">
    <source>
        <dbReference type="ARBA" id="ARBA00023136"/>
    </source>
</evidence>
<evidence type="ECO:0000256" key="1">
    <source>
        <dbReference type="ARBA" id="ARBA00004477"/>
    </source>
</evidence>
<evidence type="ECO:0000256" key="8">
    <source>
        <dbReference type="ARBA" id="ARBA00022989"/>
    </source>
</evidence>
<dbReference type="Pfam" id="PF00169">
    <property type="entry name" value="PH"/>
    <property type="match status" value="1"/>
</dbReference>
<keyword evidence="10" id="KW-0012">Acyltransferase</keyword>
<feature type="transmembrane region" description="Helical" evidence="12">
    <location>
        <begin position="413"/>
        <end position="433"/>
    </location>
</feature>
<reference evidence="14" key="1">
    <citation type="submission" date="2023-08" db="EMBL/GenBank/DDBJ databases">
        <authorList>
            <person name="Audoor S."/>
            <person name="Bilcke G."/>
        </authorList>
    </citation>
    <scope>NUCLEOTIDE SEQUENCE</scope>
</reference>
<dbReference type="InterPro" id="IPR014371">
    <property type="entry name" value="Oat_ACAT_DAG_ARE"/>
</dbReference>
<evidence type="ECO:0000256" key="5">
    <source>
        <dbReference type="ARBA" id="ARBA00022679"/>
    </source>
</evidence>
<dbReference type="AlphaFoldDB" id="A0AAD2CD94"/>
<dbReference type="PANTHER" id="PTHR10408">
    <property type="entry name" value="STEROL O-ACYLTRANSFERASE"/>
    <property type="match status" value="1"/>
</dbReference>
<feature type="transmembrane region" description="Helical" evidence="12">
    <location>
        <begin position="688"/>
        <end position="707"/>
    </location>
</feature>
<comment type="subcellular location">
    <subcellularLocation>
        <location evidence="1">Endoplasmic reticulum membrane</location>
        <topology evidence="1">Multi-pass membrane protein</topology>
    </subcellularLocation>
</comment>
<feature type="transmembrane region" description="Helical" evidence="12">
    <location>
        <begin position="502"/>
        <end position="525"/>
    </location>
</feature>
<evidence type="ECO:0000256" key="10">
    <source>
        <dbReference type="ARBA" id="ARBA00023315"/>
    </source>
</evidence>
<comment type="similarity">
    <text evidence="3">Belongs to the membrane-bound acyltransferase family. Sterol o-acyltransferase subfamily.</text>
</comment>
<keyword evidence="9 12" id="KW-0472">Membrane</keyword>
<dbReference type="InterPro" id="IPR011993">
    <property type="entry name" value="PH-like_dom_sf"/>
</dbReference>
<keyword evidence="6 12" id="KW-0812">Transmembrane</keyword>
<evidence type="ECO:0000256" key="7">
    <source>
        <dbReference type="ARBA" id="ARBA00022824"/>
    </source>
</evidence>
<dbReference type="GO" id="GO:0005789">
    <property type="term" value="C:endoplasmic reticulum membrane"/>
    <property type="evidence" value="ECO:0007669"/>
    <property type="project" value="UniProtKB-SubCell"/>
</dbReference>